<proteinExistence type="predicted"/>
<dbReference type="SUPFAM" id="SSF57850">
    <property type="entry name" value="RING/U-box"/>
    <property type="match status" value="1"/>
</dbReference>
<evidence type="ECO:0000256" key="6">
    <source>
        <dbReference type="ARBA" id="ARBA00022737"/>
    </source>
</evidence>
<dbReference type="Pfam" id="PF22605">
    <property type="entry name" value="IBR_2"/>
    <property type="match status" value="1"/>
</dbReference>
<comment type="catalytic activity">
    <reaction evidence="1">
        <text>[E2 ubiquitin-conjugating enzyme]-S-ubiquitinyl-L-cysteine + [acceptor protein]-L-lysine = [E2 ubiquitin-conjugating enzyme]-L-cysteine + [acceptor protein]-N(6)-ubiquitinyl-L-lysine.</text>
        <dbReference type="EC" id="2.3.2.31"/>
    </reaction>
</comment>
<dbReference type="GO" id="GO:0008270">
    <property type="term" value="F:zinc ion binding"/>
    <property type="evidence" value="ECO:0007669"/>
    <property type="project" value="UniProtKB-KW"/>
</dbReference>
<evidence type="ECO:0000256" key="10">
    <source>
        <dbReference type="SAM" id="MobiDB-lite"/>
    </source>
</evidence>
<dbReference type="InterPro" id="IPR054694">
    <property type="entry name" value="Parkin-like_IBR"/>
</dbReference>
<dbReference type="HOGENOM" id="CLU_672655_0_0_1"/>
<evidence type="ECO:0000256" key="3">
    <source>
        <dbReference type="ARBA" id="ARBA00012251"/>
    </source>
</evidence>
<evidence type="ECO:0000256" key="1">
    <source>
        <dbReference type="ARBA" id="ARBA00001798"/>
    </source>
</evidence>
<dbReference type="Proteomes" id="UP000030755">
    <property type="component" value="Unassembled WGS sequence"/>
</dbReference>
<comment type="pathway">
    <text evidence="2">Protein modification; protein ubiquitination.</text>
</comment>
<reference evidence="12 13" key="1">
    <citation type="journal article" date="2013" name="Curr. Biol.">
        <title>Shared signatures of parasitism and phylogenomics unite Cryptomycota and microsporidia.</title>
        <authorList>
            <person name="James T.Y."/>
            <person name="Pelin A."/>
            <person name="Bonen L."/>
            <person name="Ahrendt S."/>
            <person name="Sain D."/>
            <person name="Corradi N."/>
            <person name="Stajich J.E."/>
        </authorList>
    </citation>
    <scope>NUCLEOTIDE SEQUENCE [LARGE SCALE GENOMIC DNA]</scope>
    <source>
        <strain evidence="12 13">CSF55</strain>
    </source>
</reference>
<dbReference type="STRING" id="988480.A0A075ASZ8"/>
<keyword evidence="5" id="KW-0479">Metal-binding</keyword>
<name>A0A075ASZ8_ROZAC</name>
<feature type="region of interest" description="Disordered" evidence="10">
    <location>
        <begin position="140"/>
        <end position="174"/>
    </location>
</feature>
<keyword evidence="8" id="KW-0833">Ubl conjugation pathway</keyword>
<dbReference type="GO" id="GO:0016567">
    <property type="term" value="P:protein ubiquitination"/>
    <property type="evidence" value="ECO:0007669"/>
    <property type="project" value="InterPro"/>
</dbReference>
<keyword evidence="6" id="KW-0677">Repeat</keyword>
<evidence type="ECO:0000313" key="12">
    <source>
        <dbReference type="EMBL" id="EPZ31613.1"/>
    </source>
</evidence>
<sequence length="358" mass="40930">MCFDKYVAELVSHAWGLSSLHVKCPVCAIEISYSEWKNYVNKETIEKYEKFNRPFPVFSRFCVHCDEENLAVCQPDLNKQITIEDFDSIYDKMQLCGYFDDAFMKAFKSEYKRYVYEGMGSMENIYHTFISAYSQFESNYNNPDSPQLPSLTEDSGEGSSTAPRKRRRTRSSLGPRYNVSQISSELVALEKSPELWKELQFLHLSTFPQTKCKKCDRAICFKCGESTWHKGIACELYLKKRIIQAKGSSGTLATLKWKLAHSRPCPNCHIFINRDEGCNKIDCSHCGFQFCWVCCKKWSEDCGFYRCSGSDAASFMTDSKAASTGEKTPKFTVEDESRPESGVPDVAAILSRLKANFK</sequence>
<feature type="region of interest" description="Disordered" evidence="10">
    <location>
        <begin position="319"/>
        <end position="341"/>
    </location>
</feature>
<evidence type="ECO:0000256" key="5">
    <source>
        <dbReference type="ARBA" id="ARBA00022723"/>
    </source>
</evidence>
<protein>
    <recommendedName>
        <fullName evidence="3">RBR-type E3 ubiquitin transferase</fullName>
        <ecNumber evidence="3">2.3.2.31</ecNumber>
    </recommendedName>
</protein>
<evidence type="ECO:0000256" key="7">
    <source>
        <dbReference type="ARBA" id="ARBA00022771"/>
    </source>
</evidence>
<dbReference type="OrthoDB" id="10264956at2759"/>
<keyword evidence="7" id="KW-0863">Zinc-finger</keyword>
<keyword evidence="9" id="KW-0862">Zinc</keyword>
<dbReference type="InterPro" id="IPR044066">
    <property type="entry name" value="TRIAD_supradom"/>
</dbReference>
<evidence type="ECO:0000313" key="13">
    <source>
        <dbReference type="Proteomes" id="UP000030755"/>
    </source>
</evidence>
<dbReference type="EMBL" id="KE561209">
    <property type="protein sequence ID" value="EPZ31613.1"/>
    <property type="molecule type" value="Genomic_DNA"/>
</dbReference>
<evidence type="ECO:0000259" key="11">
    <source>
        <dbReference type="PROSITE" id="PS51873"/>
    </source>
</evidence>
<dbReference type="GO" id="GO:0061630">
    <property type="term" value="F:ubiquitin protein ligase activity"/>
    <property type="evidence" value="ECO:0007669"/>
    <property type="project" value="UniProtKB-EC"/>
</dbReference>
<dbReference type="AlphaFoldDB" id="A0A075ASZ8"/>
<evidence type="ECO:0000256" key="9">
    <source>
        <dbReference type="ARBA" id="ARBA00022833"/>
    </source>
</evidence>
<evidence type="ECO:0000256" key="4">
    <source>
        <dbReference type="ARBA" id="ARBA00022679"/>
    </source>
</evidence>
<evidence type="ECO:0000256" key="2">
    <source>
        <dbReference type="ARBA" id="ARBA00004906"/>
    </source>
</evidence>
<dbReference type="Gene3D" id="1.20.120.1750">
    <property type="match status" value="1"/>
</dbReference>
<organism evidence="12 13">
    <name type="scientific">Rozella allomycis (strain CSF55)</name>
    <dbReference type="NCBI Taxonomy" id="988480"/>
    <lineage>
        <taxon>Eukaryota</taxon>
        <taxon>Fungi</taxon>
        <taxon>Fungi incertae sedis</taxon>
        <taxon>Cryptomycota</taxon>
        <taxon>Cryptomycota incertae sedis</taxon>
        <taxon>Rozella</taxon>
    </lineage>
</organism>
<dbReference type="OMA" id="CGFYQCG"/>
<feature type="domain" description="RING-type" evidence="11">
    <location>
        <begin position="1"/>
        <end position="311"/>
    </location>
</feature>
<feature type="compositionally biased region" description="Polar residues" evidence="10">
    <location>
        <begin position="140"/>
        <end position="162"/>
    </location>
</feature>
<keyword evidence="4" id="KW-0808">Transferase</keyword>
<dbReference type="PANTHER" id="PTHR11685">
    <property type="entry name" value="RBR FAMILY RING FINGER AND IBR DOMAIN-CONTAINING"/>
    <property type="match status" value="1"/>
</dbReference>
<keyword evidence="13" id="KW-1185">Reference proteome</keyword>
<accession>A0A075ASZ8</accession>
<gene>
    <name evidence="12" type="ORF">O9G_000092</name>
</gene>
<dbReference type="PROSITE" id="PS51873">
    <property type="entry name" value="TRIAD"/>
    <property type="match status" value="1"/>
</dbReference>
<dbReference type="EC" id="2.3.2.31" evidence="3"/>
<evidence type="ECO:0000256" key="8">
    <source>
        <dbReference type="ARBA" id="ARBA00022786"/>
    </source>
</evidence>
<feature type="compositionally biased region" description="Basic and acidic residues" evidence="10">
    <location>
        <begin position="327"/>
        <end position="339"/>
    </location>
</feature>
<dbReference type="InterPro" id="IPR031127">
    <property type="entry name" value="E3_UB_ligase_RBR"/>
</dbReference>